<dbReference type="SUPFAM" id="SSF57196">
    <property type="entry name" value="EGF/Laminin"/>
    <property type="match status" value="1"/>
</dbReference>
<protein>
    <submittedName>
        <fullName evidence="4">Uncharacterized protein LOC103508338</fullName>
    </submittedName>
</protein>
<organism evidence="3 4">
    <name type="scientific">Diaphorina citri</name>
    <name type="common">Asian citrus psyllid</name>
    <dbReference type="NCBI Taxonomy" id="121845"/>
    <lineage>
        <taxon>Eukaryota</taxon>
        <taxon>Metazoa</taxon>
        <taxon>Ecdysozoa</taxon>
        <taxon>Arthropoda</taxon>
        <taxon>Hexapoda</taxon>
        <taxon>Insecta</taxon>
        <taxon>Pterygota</taxon>
        <taxon>Neoptera</taxon>
        <taxon>Paraneoptera</taxon>
        <taxon>Hemiptera</taxon>
        <taxon>Sternorrhyncha</taxon>
        <taxon>Psylloidea</taxon>
        <taxon>Psyllidae</taxon>
        <taxon>Diaphorininae</taxon>
        <taxon>Diaphorina</taxon>
    </lineage>
</organism>
<evidence type="ECO:0000256" key="1">
    <source>
        <dbReference type="PROSITE-ProRule" id="PRU00076"/>
    </source>
</evidence>
<keyword evidence="3" id="KW-1185">Reference proteome</keyword>
<evidence type="ECO:0000313" key="4">
    <source>
        <dbReference type="RefSeq" id="XP_008471108.1"/>
    </source>
</evidence>
<dbReference type="PANTHER" id="PTHR15889:SF2">
    <property type="entry name" value="LARGE RIBOSOMAL SUBUNIT PROTEIN ML37"/>
    <property type="match status" value="1"/>
</dbReference>
<dbReference type="GeneID" id="103508338"/>
<keyword evidence="1" id="KW-0245">EGF-like domain</keyword>
<dbReference type="PROSITE" id="PS50026">
    <property type="entry name" value="EGF_3"/>
    <property type="match status" value="1"/>
</dbReference>
<dbReference type="InterPro" id="IPR052482">
    <property type="entry name" value="mtLSU_mL37"/>
</dbReference>
<dbReference type="GO" id="GO:0005739">
    <property type="term" value="C:mitochondrion"/>
    <property type="evidence" value="ECO:0007669"/>
    <property type="project" value="TreeGrafter"/>
</dbReference>
<dbReference type="Proteomes" id="UP000079169">
    <property type="component" value="Unplaced"/>
</dbReference>
<evidence type="ECO:0000313" key="3">
    <source>
        <dbReference type="Proteomes" id="UP000079169"/>
    </source>
</evidence>
<feature type="domain" description="EGF-like" evidence="2">
    <location>
        <begin position="314"/>
        <end position="352"/>
    </location>
</feature>
<gene>
    <name evidence="4" type="primary">LOC103508338</name>
</gene>
<evidence type="ECO:0000259" key="2">
    <source>
        <dbReference type="PROSITE" id="PS50026"/>
    </source>
</evidence>
<dbReference type="KEGG" id="dci:103508338"/>
<sequence>MQSPPSVNLVNTFNLIYLNAHHRSRWRKYQWRAKGWLVKKHSFAKQVLDEHNIPYESAFEFVKEPKPVISFDYAHVFNPPQLRKDVNHPDFKPVPCFSFGDSNVLLEGLDQAKLLTNTVEVNDDLPEKILKLKEENPVADAVHKIVQKNLYSALVYDGAQEKLPIRKDPERPAYRFPRDYGITDFRKNMLVSNKLLQLCESISPLDISTRAVLNNARFQLTIEKDEDLVQFALRGDKVLMADSSLPSFLDNHQSASAIDLPNLYPLKPTISMEKNHFYKRDDFFPVQCIGFHCSNTSRRDVLKVKEKRSWENSVLDPCEEHDPCKHGGICISTDSGPICECRNLEFEGIYCEKVCSYKELLVVQLV</sequence>
<dbReference type="STRING" id="121845.A0A1S3CZP7"/>
<name>A0A1S3CZP7_DIACI</name>
<reference evidence="4" key="1">
    <citation type="submission" date="2025-08" db="UniProtKB">
        <authorList>
            <consortium name="RefSeq"/>
        </authorList>
    </citation>
    <scope>IDENTIFICATION</scope>
</reference>
<proteinExistence type="predicted"/>
<dbReference type="CDD" id="cd00054">
    <property type="entry name" value="EGF_CA"/>
    <property type="match status" value="1"/>
</dbReference>
<dbReference type="RefSeq" id="XP_008471108.1">
    <property type="nucleotide sequence ID" value="XM_008472886.1"/>
</dbReference>
<dbReference type="AlphaFoldDB" id="A0A1S3CZP7"/>
<dbReference type="Pfam" id="PF00008">
    <property type="entry name" value="EGF"/>
    <property type="match status" value="1"/>
</dbReference>
<dbReference type="PANTHER" id="PTHR15889">
    <property type="entry name" value="MITOCHONDRIAL RIBOSOMAL PROTEIN L37"/>
    <property type="match status" value="1"/>
</dbReference>
<accession>A0A1S3CZP7</accession>
<dbReference type="PaxDb" id="121845-A0A1S3CZP7"/>
<dbReference type="Gene3D" id="2.10.25.10">
    <property type="entry name" value="Laminin"/>
    <property type="match status" value="1"/>
</dbReference>
<dbReference type="CTD" id="51253"/>
<comment type="caution">
    <text evidence="1">Lacks conserved residue(s) required for the propagation of feature annotation.</text>
</comment>
<dbReference type="InterPro" id="IPR000742">
    <property type="entry name" value="EGF"/>
</dbReference>